<dbReference type="STRING" id="92696.A0A4R0R5A7"/>
<evidence type="ECO:0000256" key="3">
    <source>
        <dbReference type="PROSITE-ProRule" id="PRU00267"/>
    </source>
</evidence>
<feature type="domain" description="HMG box" evidence="5">
    <location>
        <begin position="118"/>
        <end position="202"/>
    </location>
</feature>
<dbReference type="GO" id="GO:0000122">
    <property type="term" value="P:negative regulation of transcription by RNA polymerase II"/>
    <property type="evidence" value="ECO:0007669"/>
    <property type="project" value="TreeGrafter"/>
</dbReference>
<gene>
    <name evidence="6" type="ORF">EIP91_010930</name>
</gene>
<keyword evidence="7" id="KW-1185">Reference proteome</keyword>
<protein>
    <recommendedName>
        <fullName evidence="5">HMG box domain-containing protein</fullName>
    </recommendedName>
</protein>
<feature type="compositionally biased region" description="Basic residues" evidence="4">
    <location>
        <begin position="207"/>
        <end position="217"/>
    </location>
</feature>
<keyword evidence="3" id="KW-0539">Nucleus</keyword>
<sequence>MPPHRTRDHSRSLEVTTDVPYLPSVDIVSPTPRAFTFPIRQDYHNDISPSVSPFEPEQKPVATPPPVRAFSPSSSIGSETSSLNSSPSVLSSQASHRRRRSVAGDNERRPKKGDEDYIKRPENAFILFRRKCCEERQIAMDEMSSTTDDGSVAAPVKKQRQADLSKAISHQWKSLTSEEKTYWEDLAKEKKKEHELMYPGYVYRPQRVPKGKKKGKGKKQDEETDGESGISFVLPVPSPPRSLSPTRYDHGSSSHRSSRRAVSAPTPPPQYQTIQLPSIIMPSCPPSPSLVPRISRRTPLPQYHIPSPHDSDPSTHYELLSDDTLPVHLRPNFDTTLPHDSFQIYHLSDEQRMGQSGQGLPLHSLSIPPNHSLYTSSSMVSPADSIASNMMSPAESIASAFSHNGPYTPADVLSLSNLSLVNQSRDSMGQDRQDIMDPEMEPQMSFGGYEWGAQNHWHNTEMLLQDDFDVDAIPPVEIGGMPLDVPVDMDASAFGSLGEENEYNDATPGGHDDYAKLFSYESMSW</sequence>
<comment type="caution">
    <text evidence="6">The sequence shown here is derived from an EMBL/GenBank/DDBJ whole genome shotgun (WGS) entry which is preliminary data.</text>
</comment>
<reference evidence="6 7" key="1">
    <citation type="submission" date="2018-11" db="EMBL/GenBank/DDBJ databases">
        <title>Genome assembly of Steccherinum ochraceum LE-BIN_3174, the white-rot fungus of the Steccherinaceae family (The Residual Polyporoid clade, Polyporales, Basidiomycota).</title>
        <authorList>
            <person name="Fedorova T.V."/>
            <person name="Glazunova O.A."/>
            <person name="Landesman E.O."/>
            <person name="Moiseenko K.V."/>
            <person name="Psurtseva N.V."/>
            <person name="Savinova O.S."/>
            <person name="Shakhova N.V."/>
            <person name="Tyazhelova T.V."/>
            <person name="Vasina D.V."/>
        </authorList>
    </citation>
    <scope>NUCLEOTIDE SEQUENCE [LARGE SCALE GENOMIC DNA]</scope>
    <source>
        <strain evidence="6 7">LE-BIN_3174</strain>
    </source>
</reference>
<organism evidence="6 7">
    <name type="scientific">Steccherinum ochraceum</name>
    <dbReference type="NCBI Taxonomy" id="92696"/>
    <lineage>
        <taxon>Eukaryota</taxon>
        <taxon>Fungi</taxon>
        <taxon>Dikarya</taxon>
        <taxon>Basidiomycota</taxon>
        <taxon>Agaricomycotina</taxon>
        <taxon>Agaricomycetes</taxon>
        <taxon>Polyporales</taxon>
        <taxon>Steccherinaceae</taxon>
        <taxon>Steccherinum</taxon>
    </lineage>
</organism>
<dbReference type="AlphaFoldDB" id="A0A4R0R5A7"/>
<dbReference type="InterPro" id="IPR009071">
    <property type="entry name" value="HMG_box_dom"/>
</dbReference>
<evidence type="ECO:0000256" key="1">
    <source>
        <dbReference type="ARBA" id="ARBA00023125"/>
    </source>
</evidence>
<dbReference type="CDD" id="cd01389">
    <property type="entry name" value="HMG-box_ROX1-like"/>
    <property type="match status" value="1"/>
</dbReference>
<feature type="compositionally biased region" description="Basic and acidic residues" evidence="4">
    <location>
        <begin position="105"/>
        <end position="117"/>
    </location>
</feature>
<feature type="DNA-binding region" description="HMG box" evidence="3">
    <location>
        <begin position="118"/>
        <end position="202"/>
    </location>
</feature>
<dbReference type="SMART" id="SM00398">
    <property type="entry name" value="HMG"/>
    <property type="match status" value="1"/>
</dbReference>
<keyword evidence="2" id="KW-0804">Transcription</keyword>
<evidence type="ECO:0000313" key="7">
    <source>
        <dbReference type="Proteomes" id="UP000292702"/>
    </source>
</evidence>
<evidence type="ECO:0000313" key="6">
    <source>
        <dbReference type="EMBL" id="TCD59995.1"/>
    </source>
</evidence>
<keyword evidence="1 3" id="KW-0238">DNA-binding</keyword>
<dbReference type="PANTHER" id="PTHR10270">
    <property type="entry name" value="SOX TRANSCRIPTION FACTOR"/>
    <property type="match status" value="1"/>
</dbReference>
<feature type="region of interest" description="Disordered" evidence="4">
    <location>
        <begin position="1"/>
        <end position="27"/>
    </location>
</feature>
<dbReference type="GO" id="GO:0000978">
    <property type="term" value="F:RNA polymerase II cis-regulatory region sequence-specific DNA binding"/>
    <property type="evidence" value="ECO:0007669"/>
    <property type="project" value="TreeGrafter"/>
</dbReference>
<dbReference type="PROSITE" id="PS50118">
    <property type="entry name" value="HMG_BOX_2"/>
    <property type="match status" value="1"/>
</dbReference>
<dbReference type="EMBL" id="RWJN01000684">
    <property type="protein sequence ID" value="TCD59995.1"/>
    <property type="molecule type" value="Genomic_DNA"/>
</dbReference>
<dbReference type="InterPro" id="IPR050140">
    <property type="entry name" value="SRY-related_HMG-box_TF-like"/>
</dbReference>
<dbReference type="Proteomes" id="UP000292702">
    <property type="component" value="Unassembled WGS sequence"/>
</dbReference>
<dbReference type="GO" id="GO:0001228">
    <property type="term" value="F:DNA-binding transcription activator activity, RNA polymerase II-specific"/>
    <property type="evidence" value="ECO:0007669"/>
    <property type="project" value="TreeGrafter"/>
</dbReference>
<evidence type="ECO:0000256" key="4">
    <source>
        <dbReference type="SAM" id="MobiDB-lite"/>
    </source>
</evidence>
<evidence type="ECO:0000259" key="5">
    <source>
        <dbReference type="PROSITE" id="PS50118"/>
    </source>
</evidence>
<proteinExistence type="predicted"/>
<dbReference type="SUPFAM" id="SSF47095">
    <property type="entry name" value="HMG-box"/>
    <property type="match status" value="1"/>
</dbReference>
<feature type="compositionally biased region" description="Low complexity" evidence="4">
    <location>
        <begin position="71"/>
        <end position="94"/>
    </location>
</feature>
<feature type="region of interest" description="Disordered" evidence="4">
    <location>
        <begin position="197"/>
        <end position="273"/>
    </location>
</feature>
<dbReference type="GO" id="GO:0005634">
    <property type="term" value="C:nucleus"/>
    <property type="evidence" value="ECO:0007669"/>
    <property type="project" value="UniProtKB-UniRule"/>
</dbReference>
<dbReference type="GO" id="GO:0030154">
    <property type="term" value="P:cell differentiation"/>
    <property type="evidence" value="ECO:0007669"/>
    <property type="project" value="TreeGrafter"/>
</dbReference>
<dbReference type="Pfam" id="PF00505">
    <property type="entry name" value="HMG_box"/>
    <property type="match status" value="1"/>
</dbReference>
<dbReference type="InterPro" id="IPR036910">
    <property type="entry name" value="HMG_box_dom_sf"/>
</dbReference>
<feature type="region of interest" description="Disordered" evidence="4">
    <location>
        <begin position="45"/>
        <end position="117"/>
    </location>
</feature>
<accession>A0A4R0R5A7</accession>
<name>A0A4R0R5A7_9APHY</name>
<dbReference type="PANTHER" id="PTHR10270:SF161">
    <property type="entry name" value="SEX-DETERMINING REGION Y PROTEIN"/>
    <property type="match status" value="1"/>
</dbReference>
<evidence type="ECO:0000256" key="2">
    <source>
        <dbReference type="ARBA" id="ARBA00023163"/>
    </source>
</evidence>
<dbReference type="OrthoDB" id="6247875at2759"/>
<dbReference type="Gene3D" id="1.10.30.10">
    <property type="entry name" value="High mobility group box domain"/>
    <property type="match status" value="1"/>
</dbReference>